<gene>
    <name evidence="13" type="ORF">C7K55_07550</name>
</gene>
<evidence type="ECO:0000256" key="4">
    <source>
        <dbReference type="ARBA" id="ARBA00022452"/>
    </source>
</evidence>
<dbReference type="OrthoDB" id="552285at2"/>
<feature type="domain" description="Trimeric autotransporter adhesin YadA-like head" evidence="12">
    <location>
        <begin position="582"/>
        <end position="605"/>
    </location>
</feature>
<comment type="caution">
    <text evidence="13">The sequence shown here is derived from an EMBL/GenBank/DDBJ whole genome shotgun (WGS) entry which is preliminary data.</text>
</comment>
<keyword evidence="6" id="KW-0732">Signal</keyword>
<evidence type="ECO:0000256" key="2">
    <source>
        <dbReference type="ARBA" id="ARBA00004442"/>
    </source>
</evidence>
<dbReference type="Pfam" id="PF05658">
    <property type="entry name" value="YadA_head"/>
    <property type="match status" value="12"/>
</dbReference>
<feature type="domain" description="Trimeric autotransporter adhesin YadA-like head" evidence="12">
    <location>
        <begin position="87"/>
        <end position="111"/>
    </location>
</feature>
<feature type="domain" description="Trimeric autotransporter adhesin YadA-like head" evidence="12">
    <location>
        <begin position="522"/>
        <end position="547"/>
    </location>
</feature>
<evidence type="ECO:0000313" key="13">
    <source>
        <dbReference type="EMBL" id="PSJ05183.1"/>
    </source>
</evidence>
<feature type="domain" description="Trimeric autotransporter adhesin YadA-like head" evidence="12">
    <location>
        <begin position="607"/>
        <end position="625"/>
    </location>
</feature>
<evidence type="ECO:0000313" key="14">
    <source>
        <dbReference type="Proteomes" id="UP000243002"/>
    </source>
</evidence>
<dbReference type="AlphaFoldDB" id="A0A2P7MVD1"/>
<dbReference type="CDD" id="cd12820">
    <property type="entry name" value="LbR_YadA-like"/>
    <property type="match status" value="3"/>
</dbReference>
<sequence length="888" mass="88730">MRPTWQQKKAGYACEAFIIKKNMKLSARIAFLSLLHGASCIAVADQAFGQSRIYGPVTNVENPNSFIIYQQPSGSLNPNATAEVADARGDYAMAIGAGATAHAIEALAIGHQTEARTTPSAPTVPADVAGKAIAIGARTAAYDTGIAIGVSSVAGGGEDLIQYRTSAIAIGVQTSARTTESIAIGTFASVTEQKALKENADNSIAIGRSATISGSQNSVAIGPAATVLGNSPSSIALGFGALVRKGNESGIAIGTDAIALSGESAIAIGKNSSSEGLGSTAIGFLSKAENGSLAMGTLAVADGKASIALGEFSLATGGQGSIAIGEGANARNRNATAIGRNSLSTFLNSTALGAGAITTRNNQVVIGTSLETVTAPSVAGIGNQFLFATADGTLNRYTGATTIGSDLLISGSQAIGGNLTVGGDVVFNNYKNTNPGSGTTFLSTDANGKVALAAIPNGTTFCTLVGANSSCYGPNAEAKGAFDTAIGANSRADAALGSTALGAETNASGNGSTAIGVLAKSQGEGSLAVGFAANSTAEDGIAIGSNALANGFNAFAFGTGAVANGRNVTAIGFGARAEGFNTNSLALGTGSLASGTDVTALGAGATATGVRATAIGAGAITTRNNQVVIGTQQDDVTMPGLSGSGTDLVAANNDGTLQRSSVSLQQVDQAVNTTIPKLESAVSGLGQAVESVGAIASAMSAVPQVSLMEDEPMRCGVGTGGYGSEYAISAGCAVRIADRLHLNGALAYAPSVNYQYGSTPSVAGRLGFSFPLGRIAKPSSKPTAEASKELSNVQGTIQKIQAEVKSRDNQIGILKTQLDKLLKAQHSETSTPSSKATTELIATFMSRIEQLENRLAEQELISQRAMEQLKSLVGSAPLGMGAISKVNR</sequence>
<protein>
    <recommendedName>
        <fullName evidence="15">Trimeric autotransporter adhesin YadA-like head domain-containing protein</fullName>
    </recommendedName>
</protein>
<evidence type="ECO:0000259" key="11">
    <source>
        <dbReference type="Pfam" id="PF03895"/>
    </source>
</evidence>
<name>A0A2P7MVD1_9CYAN</name>
<keyword evidence="3" id="KW-0813">Transport</keyword>
<dbReference type="SUPFAM" id="SSF54523">
    <property type="entry name" value="Pili subunits"/>
    <property type="match status" value="1"/>
</dbReference>
<dbReference type="InterPro" id="IPR005594">
    <property type="entry name" value="YadA_C"/>
</dbReference>
<dbReference type="Gene3D" id="2.150.10.10">
    <property type="entry name" value="Serralysin-like metalloprotease, C-terminal"/>
    <property type="match status" value="5"/>
</dbReference>
<comment type="subcellular location">
    <subcellularLocation>
        <location evidence="2">Cell outer membrane</location>
    </subcellularLocation>
    <subcellularLocation>
        <location evidence="1">Cell surface</location>
    </subcellularLocation>
</comment>
<evidence type="ECO:0000256" key="1">
    <source>
        <dbReference type="ARBA" id="ARBA00004241"/>
    </source>
</evidence>
<dbReference type="SUPFAM" id="SSF101967">
    <property type="entry name" value="Adhesin YadA, collagen-binding domain"/>
    <property type="match status" value="3"/>
</dbReference>
<keyword evidence="8" id="KW-0472">Membrane</keyword>
<feature type="domain" description="Trimeric autotransporter adhesin YadA-like head" evidence="12">
    <location>
        <begin position="261"/>
        <end position="284"/>
    </location>
</feature>
<feature type="domain" description="Trimeric autotransporter adhesin YadA-like head" evidence="12">
    <location>
        <begin position="473"/>
        <end position="490"/>
    </location>
</feature>
<evidence type="ECO:0000259" key="12">
    <source>
        <dbReference type="Pfam" id="PF05658"/>
    </source>
</evidence>
<feature type="domain" description="Trimeric autotransporter adhesin YadA-like head" evidence="12">
    <location>
        <begin position="291"/>
        <end position="310"/>
    </location>
</feature>
<keyword evidence="10" id="KW-0175">Coiled coil</keyword>
<organism evidence="13 14">
    <name type="scientific">Cyanobium usitatum str. Tous</name>
    <dbReference type="NCBI Taxonomy" id="2116684"/>
    <lineage>
        <taxon>Bacteria</taxon>
        <taxon>Bacillati</taxon>
        <taxon>Cyanobacteriota</taxon>
        <taxon>Cyanophyceae</taxon>
        <taxon>Synechococcales</taxon>
        <taxon>Prochlorococcaceae</taxon>
        <taxon>Cyanobium</taxon>
    </lineage>
</organism>
<proteinExistence type="predicted"/>
<dbReference type="RefSeq" id="WP_106502807.1">
    <property type="nucleotide sequence ID" value="NZ_PXXO01000007.1"/>
</dbReference>
<evidence type="ECO:0000256" key="5">
    <source>
        <dbReference type="ARBA" id="ARBA00022692"/>
    </source>
</evidence>
<reference evidence="13 14" key="1">
    <citation type="journal article" date="2018" name="Environ. Microbiol.">
        <title>Ecological and genomic features of two widespread freshwater picocyanobacteria.</title>
        <authorList>
            <person name="Cabello-Yeves P.J."/>
            <person name="Picazo A."/>
            <person name="Camacho A."/>
            <person name="Callieri C."/>
            <person name="Rosselli R."/>
            <person name="Roda-Garcia J.J."/>
            <person name="Coutinho F.H."/>
            <person name="Rodriguez-Valera F."/>
        </authorList>
    </citation>
    <scope>NUCLEOTIDE SEQUENCE [LARGE SCALE GENOMIC DNA]</scope>
    <source>
        <strain evidence="13 14">Tous</strain>
    </source>
</reference>
<dbReference type="GO" id="GO:0009279">
    <property type="term" value="C:cell outer membrane"/>
    <property type="evidence" value="ECO:0007669"/>
    <property type="project" value="UniProtKB-SubCell"/>
</dbReference>
<feature type="domain" description="Trimeric autotransporter adhesin YadA-like head" evidence="12">
    <location>
        <begin position="497"/>
        <end position="516"/>
    </location>
</feature>
<feature type="domain" description="Trimeric autotransporter adhesin YadA-like head" evidence="12">
    <location>
        <begin position="216"/>
        <end position="241"/>
    </location>
</feature>
<keyword evidence="9" id="KW-0998">Cell outer membrane</keyword>
<dbReference type="GO" id="GO:0015031">
    <property type="term" value="P:protein transport"/>
    <property type="evidence" value="ECO:0007669"/>
    <property type="project" value="UniProtKB-KW"/>
</dbReference>
<dbReference type="Proteomes" id="UP000243002">
    <property type="component" value="Unassembled WGS sequence"/>
</dbReference>
<evidence type="ECO:0000256" key="7">
    <source>
        <dbReference type="ARBA" id="ARBA00022927"/>
    </source>
</evidence>
<dbReference type="InterPro" id="IPR011049">
    <property type="entry name" value="Serralysin-like_metalloprot_C"/>
</dbReference>
<keyword evidence="4" id="KW-1134">Transmembrane beta strand</keyword>
<evidence type="ECO:0000256" key="3">
    <source>
        <dbReference type="ARBA" id="ARBA00022448"/>
    </source>
</evidence>
<dbReference type="EMBL" id="PXXO01000007">
    <property type="protein sequence ID" value="PSJ05183.1"/>
    <property type="molecule type" value="Genomic_DNA"/>
</dbReference>
<evidence type="ECO:0000256" key="6">
    <source>
        <dbReference type="ARBA" id="ARBA00022729"/>
    </source>
</evidence>
<dbReference type="GO" id="GO:0009986">
    <property type="term" value="C:cell surface"/>
    <property type="evidence" value="ECO:0007669"/>
    <property type="project" value="UniProtKB-SubCell"/>
</dbReference>
<dbReference type="Pfam" id="PF03895">
    <property type="entry name" value="YadA_anchor"/>
    <property type="match status" value="1"/>
</dbReference>
<evidence type="ECO:0000256" key="8">
    <source>
        <dbReference type="ARBA" id="ARBA00023136"/>
    </source>
</evidence>
<evidence type="ECO:0000256" key="9">
    <source>
        <dbReference type="ARBA" id="ARBA00023237"/>
    </source>
</evidence>
<keyword evidence="5" id="KW-0812">Transmembrane</keyword>
<dbReference type="InterPro" id="IPR008640">
    <property type="entry name" value="Adhesin_Head_dom"/>
</dbReference>
<feature type="domain" description="Trimeric autotransporter adhesin YadA-like head" evidence="12">
    <location>
        <begin position="318"/>
        <end position="342"/>
    </location>
</feature>
<feature type="domain" description="Trimeric autotransporter adhesin YadA-like head" evidence="12">
    <location>
        <begin position="549"/>
        <end position="575"/>
    </location>
</feature>
<keyword evidence="7" id="KW-0653">Protein transport</keyword>
<evidence type="ECO:0008006" key="15">
    <source>
        <dbReference type="Google" id="ProtNLM"/>
    </source>
</evidence>
<keyword evidence="14" id="KW-1185">Reference proteome</keyword>
<feature type="domain" description="Trimeric autotransporter adhesin YadA-like head" evidence="12">
    <location>
        <begin position="165"/>
        <end position="188"/>
    </location>
</feature>
<dbReference type="InterPro" id="IPR045584">
    <property type="entry name" value="Pilin-like"/>
</dbReference>
<feature type="coiled-coil region" evidence="10">
    <location>
        <begin position="841"/>
        <end position="868"/>
    </location>
</feature>
<accession>A0A2P7MVD1</accession>
<evidence type="ECO:0000256" key="10">
    <source>
        <dbReference type="SAM" id="Coils"/>
    </source>
</evidence>
<feature type="domain" description="Trimeric autotransporter adhesin YadA-like C-terminal membrane anchor" evidence="11">
    <location>
        <begin position="710"/>
        <end position="770"/>
    </location>
</feature>
<dbReference type="Gene3D" id="3.30.1300.30">
    <property type="entry name" value="GSPII I/J protein-like"/>
    <property type="match status" value="1"/>
</dbReference>